<feature type="region of interest" description="Disordered" evidence="1">
    <location>
        <begin position="84"/>
        <end position="138"/>
    </location>
</feature>
<dbReference type="EMBL" id="RRYP01033748">
    <property type="protein sequence ID" value="TNV70690.1"/>
    <property type="molecule type" value="Genomic_DNA"/>
</dbReference>
<dbReference type="AlphaFoldDB" id="A0A8J8NA26"/>
<accession>A0A8J8NA26</accession>
<feature type="compositionally biased region" description="Basic and acidic residues" evidence="1">
    <location>
        <begin position="105"/>
        <end position="120"/>
    </location>
</feature>
<gene>
    <name evidence="2" type="ORF">FGO68_gene14900</name>
</gene>
<organism evidence="2 3">
    <name type="scientific">Halteria grandinella</name>
    <dbReference type="NCBI Taxonomy" id="5974"/>
    <lineage>
        <taxon>Eukaryota</taxon>
        <taxon>Sar</taxon>
        <taxon>Alveolata</taxon>
        <taxon>Ciliophora</taxon>
        <taxon>Intramacronucleata</taxon>
        <taxon>Spirotrichea</taxon>
        <taxon>Stichotrichia</taxon>
        <taxon>Sporadotrichida</taxon>
        <taxon>Halteriidae</taxon>
        <taxon>Halteria</taxon>
    </lineage>
</organism>
<evidence type="ECO:0000313" key="3">
    <source>
        <dbReference type="Proteomes" id="UP000785679"/>
    </source>
</evidence>
<proteinExistence type="predicted"/>
<evidence type="ECO:0000313" key="2">
    <source>
        <dbReference type="EMBL" id="TNV70690.1"/>
    </source>
</evidence>
<evidence type="ECO:0000256" key="1">
    <source>
        <dbReference type="SAM" id="MobiDB-lite"/>
    </source>
</evidence>
<protein>
    <submittedName>
        <fullName evidence="2">Uncharacterized protein</fullName>
    </submittedName>
</protein>
<sequence length="138" mass="16325">MHQQQQEQRCAPTEQTVQQKQTTSHFSYKSFQIAGLSFESLDFCTYRAEVCQSFGQVRNQPGYHQLRRRKSPSPHQRSLHLCQLRQPGQRQIELSSPAGKKPVKRRFEQRQFHPLEDKQRSGRWKQTAHQMLPLTQSH</sequence>
<keyword evidence="3" id="KW-1185">Reference proteome</keyword>
<reference evidence="2" key="1">
    <citation type="submission" date="2019-06" db="EMBL/GenBank/DDBJ databases">
        <authorList>
            <person name="Zheng W."/>
        </authorList>
    </citation>
    <scope>NUCLEOTIDE SEQUENCE</scope>
    <source>
        <strain evidence="2">QDHG01</strain>
    </source>
</reference>
<feature type="compositionally biased region" description="Polar residues" evidence="1">
    <location>
        <begin position="127"/>
        <end position="138"/>
    </location>
</feature>
<name>A0A8J8NA26_HALGN</name>
<comment type="caution">
    <text evidence="2">The sequence shown here is derived from an EMBL/GenBank/DDBJ whole genome shotgun (WGS) entry which is preliminary data.</text>
</comment>
<dbReference type="Proteomes" id="UP000785679">
    <property type="component" value="Unassembled WGS sequence"/>
</dbReference>